<dbReference type="PROSITE" id="PS51779">
    <property type="entry name" value="POTRA"/>
    <property type="match status" value="1"/>
</dbReference>
<evidence type="ECO:0000256" key="1">
    <source>
        <dbReference type="ARBA" id="ARBA00004370"/>
    </source>
</evidence>
<sequence length="809" mass="96209" precursor="true">MLFKKIFFIYFLFFSLSVSATKINNIRYITIHGVQNISPDNIIKIFSSNSFNSDKSINISDKIKYLFDTNIFNKISASKFRDTLIILVKEFPFISKISICGNKNISDQYFTALLKKFNLQERKYFNTVNFKNFFYFLRKKYEEKGYFNVRCKVIKIQLPNNKLHLKIVIQEGSVSSVSNIFIEGNNYFSKKSLLKHASTYNDSLLWNFFLYHTYDSFKFKKSLHDLYNFYINNGYYDFRINKIKKYLSKNRKNIYIKINLYEGKQYKIKKIFMNKFSELYNYKKTYKIVHSLLNTYYNKHTVNHIKKKVKDNFLKLGLLNCDVFFHFDIDKKDKRVFLYFLTDFKETYFINKIFYTGNTNIQNNFINSFISKGKDNFFDINVVKNYCGNLFDTGLFHKIKVLVNKQVGSKNLLNIYLFFIENKNTRDVNISTNVEKERGLLLRLLFIEKNLIGTGTELYVKILKNFSDTNINICSIKRLGLLKNFFLKSDAFLNSFKKKYFDSNSHINKIYGFYTSIYTPFIKNKKFSISCGYEKIQVLNNILHVSLLEYLLSLPKDFFLNYKTNNFFINDFFIKYMFDFNNIKEKDFLKMGIHAKFLGKLILPFSNNFYHKIFFSLNQYLPLESVYNIMLHNYIEFGSGFAIGKYIIPFYENYKFYKKKLKSGFNDNSIGPTAIYYKNNIDKHFNDKEKVKSNFFPSTEFIGGDMMLHANTELLFPPFKISKKFLKSFQSGIFIDAVNIWNTKWKNRTFLYSIKNSLKFSDPGQVHLSLGTFFHLDSFFGPITFTFALPLYPYNIYNHCVNRFSVDLK</sequence>
<dbReference type="InterPro" id="IPR023707">
    <property type="entry name" value="OM_assembly_BamA"/>
</dbReference>
<evidence type="ECO:0000256" key="3">
    <source>
        <dbReference type="ARBA" id="ARBA00022692"/>
    </source>
</evidence>
<dbReference type="EMBL" id="LR217710">
    <property type="protein sequence ID" value="VFP81447.1"/>
    <property type="molecule type" value="Genomic_DNA"/>
</dbReference>
<gene>
    <name evidence="9" type="primary">bamA</name>
    <name evidence="9" type="ORF">BUCICURV3402_153</name>
</gene>
<evidence type="ECO:0000256" key="5">
    <source>
        <dbReference type="ARBA" id="ARBA00023136"/>
    </source>
</evidence>
<dbReference type="OrthoDB" id="9803054at2"/>
<reference evidence="9 10" key="1">
    <citation type="submission" date="2019-02" db="EMBL/GenBank/DDBJ databases">
        <authorList>
            <person name="Manzano-Marin A."/>
            <person name="Manzano-Marin A."/>
        </authorList>
    </citation>
    <scope>NUCLEOTIDE SEQUENCE [LARGE SCALE GENOMIC DNA]</scope>
    <source>
        <strain evidence="9 10">BuCicurvipes</strain>
    </source>
</reference>
<keyword evidence="5" id="KW-0472">Membrane</keyword>
<evidence type="ECO:0000259" key="8">
    <source>
        <dbReference type="PROSITE" id="PS51779"/>
    </source>
</evidence>
<dbReference type="GO" id="GO:0009279">
    <property type="term" value="C:cell outer membrane"/>
    <property type="evidence" value="ECO:0007669"/>
    <property type="project" value="UniProtKB-UniRule"/>
</dbReference>
<dbReference type="AlphaFoldDB" id="A0A451D6M1"/>
<evidence type="ECO:0000256" key="6">
    <source>
        <dbReference type="ARBA" id="ARBA00023237"/>
    </source>
</evidence>
<keyword evidence="4" id="KW-0677">Repeat</keyword>
<feature type="domain" description="POTRA" evidence="8">
    <location>
        <begin position="175"/>
        <end position="263"/>
    </location>
</feature>
<evidence type="ECO:0000256" key="4">
    <source>
        <dbReference type="ARBA" id="ARBA00022737"/>
    </source>
</evidence>
<organism evidence="9 10">
    <name type="scientific">Buchnera aphidicola</name>
    <name type="common">Cinara curvipes</name>
    <dbReference type="NCBI Taxonomy" id="2518975"/>
    <lineage>
        <taxon>Bacteria</taxon>
        <taxon>Pseudomonadati</taxon>
        <taxon>Pseudomonadota</taxon>
        <taxon>Gammaproteobacteria</taxon>
        <taxon>Enterobacterales</taxon>
        <taxon>Erwiniaceae</taxon>
        <taxon>Buchnera</taxon>
    </lineage>
</organism>
<dbReference type="NCBIfam" id="TIGR03303">
    <property type="entry name" value="OM_YaeT"/>
    <property type="match status" value="1"/>
</dbReference>
<dbReference type="Gene3D" id="3.10.20.310">
    <property type="entry name" value="membrane protein fhac"/>
    <property type="match status" value="3"/>
</dbReference>
<evidence type="ECO:0000256" key="2">
    <source>
        <dbReference type="ARBA" id="ARBA00022452"/>
    </source>
</evidence>
<dbReference type="Proteomes" id="UP000294344">
    <property type="component" value="Chromosome"/>
</dbReference>
<dbReference type="RefSeq" id="WP_154029210.1">
    <property type="nucleotide sequence ID" value="NZ_LR217710.1"/>
</dbReference>
<proteinExistence type="predicted"/>
<dbReference type="InterPro" id="IPR010827">
    <property type="entry name" value="BamA/TamA_POTRA"/>
</dbReference>
<dbReference type="Pfam" id="PF07244">
    <property type="entry name" value="POTRA"/>
    <property type="match status" value="2"/>
</dbReference>
<accession>A0A451D6M1</accession>
<name>A0A451D6M1_9GAMM</name>
<keyword evidence="6" id="KW-0998">Cell outer membrane</keyword>
<dbReference type="GO" id="GO:0071709">
    <property type="term" value="P:membrane assembly"/>
    <property type="evidence" value="ECO:0007669"/>
    <property type="project" value="InterPro"/>
</dbReference>
<dbReference type="InterPro" id="IPR000184">
    <property type="entry name" value="Bac_surfAg_D15"/>
</dbReference>
<dbReference type="Gene3D" id="2.40.160.50">
    <property type="entry name" value="membrane protein fhac: a member of the omp85/tpsb transporter family"/>
    <property type="match status" value="1"/>
</dbReference>
<evidence type="ECO:0000256" key="7">
    <source>
        <dbReference type="NCBIfam" id="TIGR03303"/>
    </source>
</evidence>
<comment type="subcellular location">
    <subcellularLocation>
        <location evidence="1">Membrane</location>
    </subcellularLocation>
</comment>
<keyword evidence="3" id="KW-0812">Transmembrane</keyword>
<keyword evidence="2" id="KW-1134">Transmembrane beta strand</keyword>
<evidence type="ECO:0000313" key="9">
    <source>
        <dbReference type="EMBL" id="VFP81447.1"/>
    </source>
</evidence>
<dbReference type="InterPro" id="IPR034746">
    <property type="entry name" value="POTRA"/>
</dbReference>
<protein>
    <recommendedName>
        <fullName evidence="7">Outer membrane protein assembly factor BamA</fullName>
    </recommendedName>
</protein>
<evidence type="ECO:0000313" key="10">
    <source>
        <dbReference type="Proteomes" id="UP000294344"/>
    </source>
</evidence>
<dbReference type="Pfam" id="PF01103">
    <property type="entry name" value="Omp85"/>
    <property type="match status" value="1"/>
</dbReference>